<evidence type="ECO:0000256" key="7">
    <source>
        <dbReference type="ARBA" id="ARBA00022989"/>
    </source>
</evidence>
<keyword evidence="7 9" id="KW-1133">Transmembrane helix</keyword>
<dbReference type="Pfam" id="PF00689">
    <property type="entry name" value="Cation_ATPase_C"/>
    <property type="match status" value="1"/>
</dbReference>
<protein>
    <submittedName>
        <fullName evidence="11">ATPase</fullName>
    </submittedName>
</protein>
<dbReference type="Pfam" id="PF00690">
    <property type="entry name" value="Cation_ATPase_N"/>
    <property type="match status" value="1"/>
</dbReference>
<proteinExistence type="inferred from homology"/>
<feature type="transmembrane region" description="Helical" evidence="9">
    <location>
        <begin position="683"/>
        <end position="705"/>
    </location>
</feature>
<dbReference type="InterPro" id="IPR044492">
    <property type="entry name" value="P_typ_ATPase_HD_dom"/>
</dbReference>
<dbReference type="GO" id="GO:0030007">
    <property type="term" value="P:intracellular potassium ion homeostasis"/>
    <property type="evidence" value="ECO:0007669"/>
    <property type="project" value="TreeGrafter"/>
</dbReference>
<dbReference type="GO" id="GO:0036376">
    <property type="term" value="P:sodium ion export across plasma membrane"/>
    <property type="evidence" value="ECO:0007669"/>
    <property type="project" value="TreeGrafter"/>
</dbReference>
<comment type="subcellular location">
    <subcellularLocation>
        <location evidence="1">Membrane</location>
        <topology evidence="1">Multi-pass membrane protein</topology>
    </subcellularLocation>
</comment>
<evidence type="ECO:0000256" key="9">
    <source>
        <dbReference type="SAM" id="Phobius"/>
    </source>
</evidence>
<dbReference type="GO" id="GO:0005391">
    <property type="term" value="F:P-type sodium:potassium-exchanging transporter activity"/>
    <property type="evidence" value="ECO:0007669"/>
    <property type="project" value="TreeGrafter"/>
</dbReference>
<dbReference type="SMART" id="SM00831">
    <property type="entry name" value="Cation_ATPase_N"/>
    <property type="match status" value="1"/>
</dbReference>
<dbReference type="SUPFAM" id="SSF56784">
    <property type="entry name" value="HAD-like"/>
    <property type="match status" value="1"/>
</dbReference>
<evidence type="ECO:0000256" key="5">
    <source>
        <dbReference type="ARBA" id="ARBA00022840"/>
    </source>
</evidence>
<feature type="domain" description="Cation-transporting P-type ATPase N-terminal" evidence="10">
    <location>
        <begin position="2"/>
        <end position="64"/>
    </location>
</feature>
<dbReference type="SFLD" id="SFLDF00027">
    <property type="entry name" value="p-type_atpase"/>
    <property type="match status" value="1"/>
</dbReference>
<organism evidence="11 12">
    <name type="scientific">Candidatus Buchananbacteria bacterium RIFCSPLOWO2_01_FULL_39_33</name>
    <dbReference type="NCBI Taxonomy" id="1797543"/>
    <lineage>
        <taxon>Bacteria</taxon>
        <taxon>Candidatus Buchananiibacteriota</taxon>
    </lineage>
</organism>
<dbReference type="InterPro" id="IPR023298">
    <property type="entry name" value="ATPase_P-typ_TM_dom_sf"/>
</dbReference>
<evidence type="ECO:0000256" key="3">
    <source>
        <dbReference type="ARBA" id="ARBA00022692"/>
    </source>
</evidence>
<keyword evidence="5" id="KW-0067">ATP-binding</keyword>
<dbReference type="Gene3D" id="1.20.1110.10">
    <property type="entry name" value="Calcium-transporting ATPase, transmembrane domain"/>
    <property type="match status" value="2"/>
</dbReference>
<keyword evidence="8 9" id="KW-0472">Membrane</keyword>
<name>A0A1G1YLP6_9BACT</name>
<dbReference type="InterPro" id="IPR004014">
    <property type="entry name" value="ATPase_P-typ_cation-transptr_N"/>
</dbReference>
<evidence type="ECO:0000256" key="2">
    <source>
        <dbReference type="ARBA" id="ARBA00005675"/>
    </source>
</evidence>
<dbReference type="GO" id="GO:0005524">
    <property type="term" value="F:ATP binding"/>
    <property type="evidence" value="ECO:0007669"/>
    <property type="project" value="UniProtKB-KW"/>
</dbReference>
<reference evidence="11 12" key="1">
    <citation type="journal article" date="2016" name="Nat. Commun.">
        <title>Thousands of microbial genomes shed light on interconnected biogeochemical processes in an aquifer system.</title>
        <authorList>
            <person name="Anantharaman K."/>
            <person name="Brown C.T."/>
            <person name="Hug L.A."/>
            <person name="Sharon I."/>
            <person name="Castelle C.J."/>
            <person name="Probst A.J."/>
            <person name="Thomas B.C."/>
            <person name="Singh A."/>
            <person name="Wilkins M.J."/>
            <person name="Karaoz U."/>
            <person name="Brodie E.L."/>
            <person name="Williams K.H."/>
            <person name="Hubbard S.S."/>
            <person name="Banfield J.F."/>
        </authorList>
    </citation>
    <scope>NUCLEOTIDE SEQUENCE [LARGE SCALE GENOMIC DNA]</scope>
</reference>
<feature type="transmembrane region" description="Helical" evidence="9">
    <location>
        <begin position="783"/>
        <end position="802"/>
    </location>
</feature>
<dbReference type="InterPro" id="IPR036412">
    <property type="entry name" value="HAD-like_sf"/>
</dbReference>
<dbReference type="PANTHER" id="PTHR43294:SF20">
    <property type="entry name" value="P-TYPE ATPASE"/>
    <property type="match status" value="1"/>
</dbReference>
<dbReference type="SUPFAM" id="SSF81653">
    <property type="entry name" value="Calcium ATPase, transduction domain A"/>
    <property type="match status" value="1"/>
</dbReference>
<dbReference type="InterPro" id="IPR001757">
    <property type="entry name" value="P_typ_ATPase"/>
</dbReference>
<keyword evidence="4" id="KW-0547">Nucleotide-binding</keyword>
<accession>A0A1G1YLP6</accession>
<dbReference type="NCBIfam" id="TIGR01494">
    <property type="entry name" value="ATPase_P-type"/>
    <property type="match status" value="2"/>
</dbReference>
<gene>
    <name evidence="11" type="ORF">A3A02_00950</name>
</gene>
<dbReference type="GO" id="GO:1902600">
    <property type="term" value="P:proton transmembrane transport"/>
    <property type="evidence" value="ECO:0007669"/>
    <property type="project" value="TreeGrafter"/>
</dbReference>
<keyword evidence="3 9" id="KW-0812">Transmembrane</keyword>
<dbReference type="PRINTS" id="PR00120">
    <property type="entry name" value="HATPASE"/>
</dbReference>
<dbReference type="InterPro" id="IPR050510">
    <property type="entry name" value="Cation_transp_ATPase_P-type"/>
</dbReference>
<dbReference type="SUPFAM" id="SSF81665">
    <property type="entry name" value="Calcium ATPase, transmembrane domain M"/>
    <property type="match status" value="1"/>
</dbReference>
<dbReference type="Pfam" id="PF00122">
    <property type="entry name" value="E1-E2_ATPase"/>
    <property type="match status" value="1"/>
</dbReference>
<feature type="transmembrane region" description="Helical" evidence="9">
    <location>
        <begin position="611"/>
        <end position="631"/>
    </location>
</feature>
<dbReference type="InterPro" id="IPR023299">
    <property type="entry name" value="ATPase_P-typ_cyto_dom_N"/>
</dbReference>
<dbReference type="Gene3D" id="2.70.150.10">
    <property type="entry name" value="Calcium-transporting ATPase, cytoplasmic transduction domain A"/>
    <property type="match status" value="1"/>
</dbReference>
<feature type="transmembrane region" description="Helical" evidence="9">
    <location>
        <begin position="257"/>
        <end position="277"/>
    </location>
</feature>
<evidence type="ECO:0000256" key="8">
    <source>
        <dbReference type="ARBA" id="ARBA00023136"/>
    </source>
</evidence>
<dbReference type="PANTHER" id="PTHR43294">
    <property type="entry name" value="SODIUM/POTASSIUM-TRANSPORTING ATPASE SUBUNIT ALPHA"/>
    <property type="match status" value="1"/>
</dbReference>
<feature type="transmembrane region" description="Helical" evidence="9">
    <location>
        <begin position="68"/>
        <end position="84"/>
    </location>
</feature>
<dbReference type="SFLD" id="SFLDS00003">
    <property type="entry name" value="Haloacid_Dehalogenase"/>
    <property type="match status" value="1"/>
</dbReference>
<dbReference type="SFLD" id="SFLDG00002">
    <property type="entry name" value="C1.7:_P-type_atpase_like"/>
    <property type="match status" value="1"/>
</dbReference>
<dbReference type="Pfam" id="PF00702">
    <property type="entry name" value="Hydrolase"/>
    <property type="match status" value="1"/>
</dbReference>
<comment type="caution">
    <text evidence="11">The sequence shown here is derived from an EMBL/GenBank/DDBJ whole genome shotgun (WGS) entry which is preliminary data.</text>
</comment>
<feature type="transmembrane region" description="Helical" evidence="9">
    <location>
        <begin position="717"/>
        <end position="733"/>
    </location>
</feature>
<feature type="transmembrane region" description="Helical" evidence="9">
    <location>
        <begin position="637"/>
        <end position="659"/>
    </location>
</feature>
<dbReference type="Gene3D" id="3.40.1110.10">
    <property type="entry name" value="Calcium-transporting ATPase, cytoplasmic domain N"/>
    <property type="match status" value="2"/>
</dbReference>
<feature type="transmembrane region" description="Helical" evidence="9">
    <location>
        <begin position="44"/>
        <end position="62"/>
    </location>
</feature>
<dbReference type="AlphaFoldDB" id="A0A1G1YLP6"/>
<evidence type="ECO:0000256" key="4">
    <source>
        <dbReference type="ARBA" id="ARBA00022741"/>
    </source>
</evidence>
<evidence type="ECO:0000256" key="1">
    <source>
        <dbReference type="ARBA" id="ARBA00004141"/>
    </source>
</evidence>
<dbReference type="GO" id="GO:1990573">
    <property type="term" value="P:potassium ion import across plasma membrane"/>
    <property type="evidence" value="ECO:0007669"/>
    <property type="project" value="TreeGrafter"/>
</dbReference>
<feature type="transmembrane region" description="Helical" evidence="9">
    <location>
        <begin position="216"/>
        <end position="237"/>
    </location>
</feature>
<evidence type="ECO:0000313" key="11">
    <source>
        <dbReference type="EMBL" id="OGY52580.1"/>
    </source>
</evidence>
<evidence type="ECO:0000313" key="12">
    <source>
        <dbReference type="Proteomes" id="UP000177376"/>
    </source>
</evidence>
<dbReference type="EMBL" id="MHIM01000015">
    <property type="protein sequence ID" value="OGY52580.1"/>
    <property type="molecule type" value="Genomic_DNA"/>
</dbReference>
<comment type="similarity">
    <text evidence="2">Belongs to the cation transport ATPase (P-type) (TC 3.A.3) family. Type IIA subfamily.</text>
</comment>
<dbReference type="InterPro" id="IPR008250">
    <property type="entry name" value="ATPase_P-typ_transduc_dom_A_sf"/>
</dbReference>
<evidence type="ECO:0000256" key="6">
    <source>
        <dbReference type="ARBA" id="ARBA00022967"/>
    </source>
</evidence>
<evidence type="ECO:0000259" key="10">
    <source>
        <dbReference type="SMART" id="SM00831"/>
    </source>
</evidence>
<dbReference type="GO" id="GO:0006883">
    <property type="term" value="P:intracellular sodium ion homeostasis"/>
    <property type="evidence" value="ECO:0007669"/>
    <property type="project" value="TreeGrafter"/>
</dbReference>
<dbReference type="InterPro" id="IPR023214">
    <property type="entry name" value="HAD_sf"/>
</dbReference>
<dbReference type="GO" id="GO:0005886">
    <property type="term" value="C:plasma membrane"/>
    <property type="evidence" value="ECO:0007669"/>
    <property type="project" value="TreeGrafter"/>
</dbReference>
<dbReference type="Proteomes" id="UP000177376">
    <property type="component" value="Unassembled WGS sequence"/>
</dbReference>
<dbReference type="InterPro" id="IPR059000">
    <property type="entry name" value="ATPase_P-type_domA"/>
</dbReference>
<dbReference type="InterPro" id="IPR018303">
    <property type="entry name" value="ATPase_P-typ_P_site"/>
</dbReference>
<keyword evidence="6" id="KW-1278">Translocase</keyword>
<dbReference type="Gene3D" id="3.40.50.1000">
    <property type="entry name" value="HAD superfamily/HAD-like"/>
    <property type="match status" value="2"/>
</dbReference>
<dbReference type="PROSITE" id="PS00154">
    <property type="entry name" value="ATPASE_E1_E2"/>
    <property type="match status" value="1"/>
</dbReference>
<dbReference type="InterPro" id="IPR006068">
    <property type="entry name" value="ATPase_P-typ_cation-transptr_C"/>
</dbReference>
<dbReference type="GO" id="GO:0016887">
    <property type="term" value="F:ATP hydrolysis activity"/>
    <property type="evidence" value="ECO:0007669"/>
    <property type="project" value="InterPro"/>
</dbReference>
<dbReference type="PRINTS" id="PR00119">
    <property type="entry name" value="CATATPASE"/>
</dbReference>
<sequence>MNENNFPIKGLTKIEAQKNLKKFGFNQLFKPEKISFFGIFKEEVTEPMILLLLVVGAVYSFWGKLDDAITIFLVITALVLAEVYNEFRAKKAIAALSKIAALKVKVLRNDNILEINSEEVVPEDILILTSGTKIAADAVIKKGISLQVDESSLTGESFPQDKKSDDKIFAGTIIVAGEGEAKVSVTGADTKIGKIAAQAKFIKPPKTKLQLAMKSLAGQLVYVAVFFSVFIPVLGILRGQDLKTMILTGLSLSFATIPEELPIVITMVLGLGAYTLSKNKFLVKKIKAAETLGQATVIVTDKTGTITEGQMKIAALYPSDKKEEILKASHYLISDYSLSPIDLAIKQGVKKINLNKPSEIIRQRNLGNGRKTKTVIRKISNNFYLFLSGAPEEVFSKCQTITEEAEEELIQQTQNGQRIIAVAVKELKDEEKDLSWEKLETNLDFIGLISFADPARSGVKETILQAKRAGIRTIMVTGDHPLTALFIAKEVGIIKDKNGQLLTGGELDKLTDGDLQEAVKKISVFARTTPEHKYRLVQALQKNGEIVAVTGDGINDALALKSADIGIAMGLRGTDVAKEAAEVVLADDNYVTIAQGIFEGRKFFDNLQKGIKYYLSVKVALILIFLLPVILDIALPLAPIQIIVLELFMDLAASAGFVFEPREKNIYSRLPISPKENLFDKSAIVDIFIKGLFLFIGVTAVYFYALWQNLGLTEAQTWAFAAWMFGHIILAFISRSDKESIFSIGLLTNKLINIWTLGVIIFLLLSLYLPLLNHQFSLTAISYSNLISIALFMVIIIGSLDVRKFIKYKFS</sequence>